<dbReference type="SUPFAM" id="SSF52833">
    <property type="entry name" value="Thioredoxin-like"/>
    <property type="match status" value="1"/>
</dbReference>
<dbReference type="EMBL" id="CP002545">
    <property type="protein sequence ID" value="ADY50680.1"/>
    <property type="molecule type" value="Genomic_DNA"/>
</dbReference>
<dbReference type="GO" id="GO:0017004">
    <property type="term" value="P:cytochrome complex assembly"/>
    <property type="evidence" value="ECO:0007669"/>
    <property type="project" value="UniProtKB-KW"/>
</dbReference>
<dbReference type="Pfam" id="PF08534">
    <property type="entry name" value="Redoxin"/>
    <property type="match status" value="1"/>
</dbReference>
<organism evidence="7 8">
    <name type="scientific">Pseudopedobacter saltans (strain ATCC 51119 / DSM 12145 / JCM 21818 / CCUG 39354 / LMG 10337 / NBRC 100064 / NCIMB 13643)</name>
    <name type="common">Pedobacter saltans</name>
    <dbReference type="NCBI Taxonomy" id="762903"/>
    <lineage>
        <taxon>Bacteria</taxon>
        <taxon>Pseudomonadati</taxon>
        <taxon>Bacteroidota</taxon>
        <taxon>Sphingobacteriia</taxon>
        <taxon>Sphingobacteriales</taxon>
        <taxon>Sphingobacteriaceae</taxon>
        <taxon>Pseudopedobacter</taxon>
    </lineage>
</organism>
<dbReference type="KEGG" id="psn:Pedsa_0094"/>
<feature type="domain" description="Thioredoxin" evidence="6">
    <location>
        <begin position="52"/>
        <end position="197"/>
    </location>
</feature>
<evidence type="ECO:0000256" key="5">
    <source>
        <dbReference type="SAM" id="SignalP"/>
    </source>
</evidence>
<evidence type="ECO:0000259" key="6">
    <source>
        <dbReference type="PROSITE" id="PS51352"/>
    </source>
</evidence>
<dbReference type="InterPro" id="IPR036249">
    <property type="entry name" value="Thioredoxin-like_sf"/>
</dbReference>
<evidence type="ECO:0000313" key="7">
    <source>
        <dbReference type="EMBL" id="ADY50680.1"/>
    </source>
</evidence>
<dbReference type="PANTHER" id="PTHR42852">
    <property type="entry name" value="THIOL:DISULFIDE INTERCHANGE PROTEIN DSBE"/>
    <property type="match status" value="1"/>
</dbReference>
<keyword evidence="4" id="KW-0676">Redox-active center</keyword>
<evidence type="ECO:0000256" key="4">
    <source>
        <dbReference type="ARBA" id="ARBA00023284"/>
    </source>
</evidence>
<evidence type="ECO:0000256" key="1">
    <source>
        <dbReference type="ARBA" id="ARBA00004196"/>
    </source>
</evidence>
<protein>
    <submittedName>
        <fullName evidence="7">Redoxin domain protein</fullName>
    </submittedName>
</protein>
<dbReference type="GO" id="GO:0030313">
    <property type="term" value="C:cell envelope"/>
    <property type="evidence" value="ECO:0007669"/>
    <property type="project" value="UniProtKB-SubCell"/>
</dbReference>
<dbReference type="HOGENOM" id="CLU_042529_11_0_10"/>
<keyword evidence="5" id="KW-0732">Signal</keyword>
<dbReference type="RefSeq" id="WP_013631183.1">
    <property type="nucleotide sequence ID" value="NC_015177.1"/>
</dbReference>
<dbReference type="AlphaFoldDB" id="F0SCU1"/>
<proteinExistence type="predicted"/>
<comment type="subcellular location">
    <subcellularLocation>
        <location evidence="1">Cell envelope</location>
    </subcellularLocation>
</comment>
<keyword evidence="8" id="KW-1185">Reference proteome</keyword>
<dbReference type="OrthoDB" id="1095575at2"/>
<evidence type="ECO:0000313" key="8">
    <source>
        <dbReference type="Proteomes" id="UP000000310"/>
    </source>
</evidence>
<dbReference type="eggNOG" id="COG0526">
    <property type="taxonomic scope" value="Bacteria"/>
</dbReference>
<dbReference type="PROSITE" id="PS51352">
    <property type="entry name" value="THIOREDOXIN_2"/>
    <property type="match status" value="1"/>
</dbReference>
<evidence type="ECO:0000256" key="2">
    <source>
        <dbReference type="ARBA" id="ARBA00022748"/>
    </source>
</evidence>
<reference evidence="8" key="2">
    <citation type="submission" date="2011-02" db="EMBL/GenBank/DDBJ databases">
        <title>The complete genome of Pedobacter saltans DSM 12145.</title>
        <authorList>
            <consortium name="US DOE Joint Genome Institute (JGI-PGF)"/>
            <person name="Lucas S."/>
            <person name="Copeland A."/>
            <person name="Lapidus A."/>
            <person name="Bruce D."/>
            <person name="Goodwin L."/>
            <person name="Pitluck S."/>
            <person name="Kyrpides N."/>
            <person name="Mavromatis K."/>
            <person name="Pagani I."/>
            <person name="Ivanova N."/>
            <person name="Ovchinnikova G."/>
            <person name="Lu M."/>
            <person name="Detter J.C."/>
            <person name="Han C."/>
            <person name="Land M."/>
            <person name="Hauser L."/>
            <person name="Markowitz V."/>
            <person name="Cheng J.-F."/>
            <person name="Hugenholtz P."/>
            <person name="Woyke T."/>
            <person name="Wu D."/>
            <person name="Tindall B."/>
            <person name="Pomrenke H.G."/>
            <person name="Brambilla E."/>
            <person name="Klenk H.-P."/>
            <person name="Eisen J.A."/>
        </authorList>
    </citation>
    <scope>NUCLEOTIDE SEQUENCE [LARGE SCALE GENOMIC DNA]</scope>
    <source>
        <strain evidence="8">ATCC 51119 / DSM 12145 / JCM 21818 / LMG 10337 / NBRC 100064 / NCIMB 13643</strain>
    </source>
</reference>
<dbReference type="STRING" id="762903.Pedsa_0094"/>
<gene>
    <name evidence="7" type="ordered locus">Pedsa_0094</name>
</gene>
<name>F0SCU1_PSESL</name>
<dbReference type="InterPro" id="IPR050553">
    <property type="entry name" value="Thioredoxin_ResA/DsbE_sf"/>
</dbReference>
<keyword evidence="3" id="KW-1015">Disulfide bond</keyword>
<keyword evidence="2" id="KW-0201">Cytochrome c-type biogenesis</keyword>
<accession>F0SCU1</accession>
<feature type="signal peptide" evidence="5">
    <location>
        <begin position="1"/>
        <end position="20"/>
    </location>
</feature>
<dbReference type="CDD" id="cd02966">
    <property type="entry name" value="TlpA_like_family"/>
    <property type="match status" value="1"/>
</dbReference>
<feature type="chain" id="PRO_5003260196" evidence="5">
    <location>
        <begin position="21"/>
        <end position="198"/>
    </location>
</feature>
<evidence type="ECO:0000256" key="3">
    <source>
        <dbReference type="ARBA" id="ARBA00023157"/>
    </source>
</evidence>
<reference evidence="7 8" key="1">
    <citation type="journal article" date="2011" name="Stand. Genomic Sci.">
        <title>Complete genome sequence of the gliding, heparinolytic Pedobacter saltans type strain (113).</title>
        <authorList>
            <person name="Liolios K."/>
            <person name="Sikorski J."/>
            <person name="Lu M."/>
            <person name="Nolan M."/>
            <person name="Lapidus A."/>
            <person name="Lucas S."/>
            <person name="Hammon N."/>
            <person name="Deshpande S."/>
            <person name="Cheng J.F."/>
            <person name="Tapia R."/>
            <person name="Han C."/>
            <person name="Goodwin L."/>
            <person name="Pitluck S."/>
            <person name="Huntemann M."/>
            <person name="Ivanova N."/>
            <person name="Pagani I."/>
            <person name="Mavromatis K."/>
            <person name="Ovchinikova G."/>
            <person name="Pati A."/>
            <person name="Chen A."/>
            <person name="Palaniappan K."/>
            <person name="Land M."/>
            <person name="Hauser L."/>
            <person name="Brambilla E.M."/>
            <person name="Kotsyurbenko O."/>
            <person name="Rohde M."/>
            <person name="Tindall B.J."/>
            <person name="Abt B."/>
            <person name="Goker M."/>
            <person name="Detter J.C."/>
            <person name="Woyke T."/>
            <person name="Bristow J."/>
            <person name="Eisen J.A."/>
            <person name="Markowitz V."/>
            <person name="Hugenholtz P."/>
            <person name="Klenk H.P."/>
            <person name="Kyrpides N.C."/>
        </authorList>
    </citation>
    <scope>NUCLEOTIDE SEQUENCE [LARGE SCALE GENOMIC DNA]</scope>
    <source>
        <strain evidence="8">ATCC 51119 / DSM 12145 / JCM 21818 / LMG 10337 / NBRC 100064 / NCIMB 13643</strain>
    </source>
</reference>
<dbReference type="GO" id="GO:0016491">
    <property type="term" value="F:oxidoreductase activity"/>
    <property type="evidence" value="ECO:0007669"/>
    <property type="project" value="InterPro"/>
</dbReference>
<dbReference type="Gene3D" id="3.40.30.10">
    <property type="entry name" value="Glutaredoxin"/>
    <property type="match status" value="1"/>
</dbReference>
<dbReference type="InterPro" id="IPR013740">
    <property type="entry name" value="Redoxin"/>
</dbReference>
<dbReference type="PANTHER" id="PTHR42852:SF6">
    <property type="entry name" value="THIOL:DISULFIDE INTERCHANGE PROTEIN DSBE"/>
    <property type="match status" value="1"/>
</dbReference>
<dbReference type="InterPro" id="IPR013766">
    <property type="entry name" value="Thioredoxin_domain"/>
</dbReference>
<dbReference type="Proteomes" id="UP000000310">
    <property type="component" value="Chromosome"/>
</dbReference>
<sequence>MKFRHLILLTFLVMPLLIQAHVKKACENSQNSNLIPYLTKTLLQDNIIKQQSAAGTPAPPFSLKNDKGKTVSLKNFKGKIVYIYFWETACRLCLEDIKTYIPDLHKRYKGKDVVFINICMDTNAKKWKDTLTKYNLKGINLIAGNPANEKLRKDYNIVTIPHYVLLDKKGNIVEIPTRKPLELFIMASKTPIDKLLSD</sequence>